<organism evidence="2 3">
    <name type="scientific">Pontixanthobacter aquaemixtae</name>
    <dbReference type="NCBI Taxonomy" id="1958940"/>
    <lineage>
        <taxon>Bacteria</taxon>
        <taxon>Pseudomonadati</taxon>
        <taxon>Pseudomonadota</taxon>
        <taxon>Alphaproteobacteria</taxon>
        <taxon>Sphingomonadales</taxon>
        <taxon>Erythrobacteraceae</taxon>
        <taxon>Pontixanthobacter</taxon>
    </lineage>
</organism>
<proteinExistence type="predicted"/>
<feature type="signal peptide" evidence="1">
    <location>
        <begin position="1"/>
        <end position="22"/>
    </location>
</feature>
<evidence type="ECO:0000256" key="1">
    <source>
        <dbReference type="SAM" id="SignalP"/>
    </source>
</evidence>
<dbReference type="OrthoDB" id="9835352at2"/>
<reference evidence="2 3" key="1">
    <citation type="submission" date="2019-12" db="EMBL/GenBank/DDBJ databases">
        <title>Genomic-based taxomic classification of the family Erythrobacteraceae.</title>
        <authorList>
            <person name="Xu L."/>
        </authorList>
    </citation>
    <scope>NUCLEOTIDE SEQUENCE [LARGE SCALE GENOMIC DNA]</scope>
    <source>
        <strain evidence="2 3">KCTC 52763</strain>
    </source>
</reference>
<feature type="chain" id="PRO_5032854870" evidence="1">
    <location>
        <begin position="23"/>
        <end position="152"/>
    </location>
</feature>
<evidence type="ECO:0000313" key="2">
    <source>
        <dbReference type="EMBL" id="MXO91131.1"/>
    </source>
</evidence>
<dbReference type="RefSeq" id="WP_160604851.1">
    <property type="nucleotide sequence ID" value="NZ_WTYX01000002.1"/>
</dbReference>
<keyword evidence="1" id="KW-0732">Signal</keyword>
<gene>
    <name evidence="2" type="ORF">GRI41_09880</name>
</gene>
<sequence>MKKLLTFSATLAAMIVSTQAHAGAAAVCIQREKNVAGNTYDSEYFTRHGKSPNVDGFTALRAAQRDHKNSYPNGTAHCEHTGTEKFKDGGFFVLIKSGRVKDVNGAHMNKWAFGFGIDRTQAIIHAKKQLSRRDPNWNERTHGYEMAEEHEI</sequence>
<protein>
    <submittedName>
        <fullName evidence="2">Uncharacterized protein</fullName>
    </submittedName>
</protein>
<dbReference type="EMBL" id="WTYX01000002">
    <property type="protein sequence ID" value="MXO91131.1"/>
    <property type="molecule type" value="Genomic_DNA"/>
</dbReference>
<dbReference type="AlphaFoldDB" id="A0A844ZS26"/>
<accession>A0A844ZS26</accession>
<dbReference type="Proteomes" id="UP000442714">
    <property type="component" value="Unassembled WGS sequence"/>
</dbReference>
<evidence type="ECO:0000313" key="3">
    <source>
        <dbReference type="Proteomes" id="UP000442714"/>
    </source>
</evidence>
<comment type="caution">
    <text evidence="2">The sequence shown here is derived from an EMBL/GenBank/DDBJ whole genome shotgun (WGS) entry which is preliminary data.</text>
</comment>
<name>A0A844ZS26_9SPHN</name>
<keyword evidence="3" id="KW-1185">Reference proteome</keyword>